<dbReference type="InterPro" id="IPR041698">
    <property type="entry name" value="Methyltransf_25"/>
</dbReference>
<dbReference type="KEGG" id="hlr:HALLA_10220"/>
<dbReference type="InterPro" id="IPR029063">
    <property type="entry name" value="SAM-dependent_MTases_sf"/>
</dbReference>
<reference evidence="4 5" key="1">
    <citation type="submission" date="2014-01" db="EMBL/GenBank/DDBJ databases">
        <authorList>
            <consortium name="DOE Joint Genome Institute"/>
            <person name="Anderson I."/>
            <person name="Huntemann M."/>
            <person name="Han J."/>
            <person name="Chen A."/>
            <person name="Kyrpides N."/>
            <person name="Mavromatis K."/>
            <person name="Markowitz V."/>
            <person name="Palaniappan K."/>
            <person name="Ivanova N."/>
            <person name="Schaumberg A."/>
            <person name="Pati A."/>
            <person name="Liolios K."/>
            <person name="Nordberg H.P."/>
            <person name="Cantor M.N."/>
            <person name="Hua S.X."/>
            <person name="Woyke T."/>
        </authorList>
    </citation>
    <scope>NUCLEOTIDE SEQUENCE [LARGE SCALE GENOMIC DNA]</scope>
    <source>
        <strain evidence="4 5">XH-48</strain>
    </source>
</reference>
<keyword evidence="2 4" id="KW-0808">Transferase</keyword>
<dbReference type="PANTHER" id="PTHR43861:SF1">
    <property type="entry name" value="TRANS-ACONITATE 2-METHYLTRANSFERASE"/>
    <property type="match status" value="1"/>
</dbReference>
<evidence type="ECO:0000313" key="5">
    <source>
        <dbReference type="Proteomes" id="UP000019024"/>
    </source>
</evidence>
<dbReference type="HOGENOM" id="CLU_080641_0_0_2"/>
<dbReference type="PATRIC" id="fig|797299.3.peg.1073"/>
<feature type="domain" description="Methyltransferase" evidence="3">
    <location>
        <begin position="45"/>
        <end position="138"/>
    </location>
</feature>
<dbReference type="OrthoDB" id="182741at2157"/>
<evidence type="ECO:0000256" key="2">
    <source>
        <dbReference type="ARBA" id="ARBA00022679"/>
    </source>
</evidence>
<evidence type="ECO:0000313" key="4">
    <source>
        <dbReference type="EMBL" id="AHF99168.1"/>
    </source>
</evidence>
<evidence type="ECO:0000256" key="1">
    <source>
        <dbReference type="ARBA" id="ARBA00022603"/>
    </source>
</evidence>
<organism evidence="4 5">
    <name type="scientific">Halostagnicola larsenii XH-48</name>
    <dbReference type="NCBI Taxonomy" id="797299"/>
    <lineage>
        <taxon>Archaea</taxon>
        <taxon>Methanobacteriati</taxon>
        <taxon>Methanobacteriota</taxon>
        <taxon>Stenosarchaea group</taxon>
        <taxon>Halobacteria</taxon>
        <taxon>Halobacteriales</taxon>
        <taxon>Natrialbaceae</taxon>
        <taxon>Halostagnicola</taxon>
    </lineage>
</organism>
<dbReference type="RefSeq" id="WP_049952376.1">
    <property type="nucleotide sequence ID" value="NZ_CP007055.1"/>
</dbReference>
<dbReference type="Gene3D" id="3.40.50.150">
    <property type="entry name" value="Vaccinia Virus protein VP39"/>
    <property type="match status" value="1"/>
</dbReference>
<sequence length="220" mass="23690">MTEDAQAFYGRWARLYDLLARKTPGIVALRQRAADACRLEPGDTVVEMGCGTGANLPFFRSAVGPEGTVIGIDFTAPVLERARELTAQYDNVHVIRGDATAPPVSGPVDAVLATFVVGMLSNPAGAVEDWTKFVGSGGHVVLVNAARSDRWYSPPVNALFHAITVLSTPPTTKLRYETAPTRRLDERIRHAHDALRENADAVAHETHVLGVVRLTGGRIA</sequence>
<dbReference type="GO" id="GO:0032259">
    <property type="term" value="P:methylation"/>
    <property type="evidence" value="ECO:0007669"/>
    <property type="project" value="UniProtKB-KW"/>
</dbReference>
<dbReference type="Pfam" id="PF13649">
    <property type="entry name" value="Methyltransf_25"/>
    <property type="match status" value="1"/>
</dbReference>
<dbReference type="EMBL" id="CP007055">
    <property type="protein sequence ID" value="AHF99168.1"/>
    <property type="molecule type" value="Genomic_DNA"/>
</dbReference>
<dbReference type="eggNOG" id="arCOG02703">
    <property type="taxonomic scope" value="Archaea"/>
</dbReference>
<dbReference type="CDD" id="cd02440">
    <property type="entry name" value="AdoMet_MTases"/>
    <property type="match status" value="1"/>
</dbReference>
<evidence type="ECO:0000259" key="3">
    <source>
        <dbReference type="Pfam" id="PF13649"/>
    </source>
</evidence>
<proteinExistence type="predicted"/>
<dbReference type="AlphaFoldDB" id="W0JKN4"/>
<keyword evidence="5" id="KW-1185">Reference proteome</keyword>
<keyword evidence="1 4" id="KW-0489">Methyltransferase</keyword>
<dbReference type="GO" id="GO:0008168">
    <property type="term" value="F:methyltransferase activity"/>
    <property type="evidence" value="ECO:0007669"/>
    <property type="project" value="UniProtKB-KW"/>
</dbReference>
<dbReference type="STRING" id="797299.HALLA_10220"/>
<protein>
    <submittedName>
        <fullName evidence="4">Type 11 methyltransferase</fullName>
    </submittedName>
</protein>
<gene>
    <name evidence="4" type="ORF">HALLA_10220</name>
</gene>
<dbReference type="SUPFAM" id="SSF53335">
    <property type="entry name" value="S-adenosyl-L-methionine-dependent methyltransferases"/>
    <property type="match status" value="1"/>
</dbReference>
<dbReference type="GeneID" id="25144837"/>
<dbReference type="Proteomes" id="UP000019024">
    <property type="component" value="Chromosome"/>
</dbReference>
<name>W0JKN4_9EURY</name>
<dbReference type="PANTHER" id="PTHR43861">
    <property type="entry name" value="TRANS-ACONITATE 2-METHYLTRANSFERASE-RELATED"/>
    <property type="match status" value="1"/>
</dbReference>
<accession>W0JKN4</accession>